<reference evidence="5 6" key="1">
    <citation type="submission" date="2016-10" db="EMBL/GenBank/DDBJ databases">
        <title>Paenibacillus species isolates.</title>
        <authorList>
            <person name="Beno S.M."/>
        </authorList>
    </citation>
    <scope>NUCLEOTIDE SEQUENCE [LARGE SCALE GENOMIC DNA]</scope>
    <source>
        <strain evidence="5 6">FSL H7-0744</strain>
    </source>
</reference>
<organism evidence="5 6">
    <name type="scientific">Paenibacillus borealis</name>
    <dbReference type="NCBI Taxonomy" id="160799"/>
    <lineage>
        <taxon>Bacteria</taxon>
        <taxon>Bacillati</taxon>
        <taxon>Bacillota</taxon>
        <taxon>Bacilli</taxon>
        <taxon>Bacillales</taxon>
        <taxon>Paenibacillaceae</taxon>
        <taxon>Paenibacillus</taxon>
    </lineage>
</organism>
<sequence>MIFTTSDRVQPRFRNRRILTGAVFVALAVVSAVLFPSKAGAYELTSDKLLVETGSYGEISSIKIKGDSFPTEYVMNKTVSPEQDTADHQWMGELIFTYRLDGGAWIKASTNQSEDVRSITKEGNKVTVTYENSGNAEGIRNFKLVETYSLEADGHLQWDIHVVNTSGKRLEIGDFGLPLPFNEQWTYGDAIYETRVVTHSFVGNNSSYVTAGRPSGIGSYLMLMPDSATGAGFEYQDRWRNEEHPGSKWAWNPDNEGKWIEGLNVFYIHSNVIKSTNRGYLPNTSLVLAAGEAQDYGFKWFAVANEQEAKNTLYEQGLMDVTVVPGMVVPSNQKVKFDLRTKADIRSVKLDDGTEIPLLARKGGDHHIYEFSLTKLGPQHVTINYGSGLTTVLQFYGIDAVDQALEDHAAFMVQSTQWNLPGDLRDKVFDDWMMNTKSKRNSFGGYWGWGDDWGLTHGQFLAEKNALTPVASEITAVDDYLETAIWTNLMNGHHEDYLIHDFLMAEPNTTPTYRGYAYPHIYNTYFSMYKIAANYPELVTYKHPKETYLLRAYNILKALYEGPVSYNWETGLMGELTTPDIIQALEDEGYVDEANDVRAKMLRKYNNFKNTKYPYGSEYSYDNTGEEAVYTLAKMQGGNEAEQAKALEMMGKINSKTRASRGQMPVWYYYADPVTITGENWWNFQYSASLAGYAMDDWIRYHAGTGREEEQRLSYAAKLANLSAINSGQISDDPANFGAAAWTYQAEKGNQGTNGTGGGRNVPLLNGWKGMTGEADLGLFGALQILSADIAVDPIFGVTGYGADVSVTDAVYYDITPTDGLYKRVNLITEKLYIELDKDQFTAAKLSMEKDYARFNLRNLTPGKAHETTIAFSGLKKGAYLIRVDGEPAGKLNAFGDEVKLTVEAGPAVAYTVELSGAEPDDNQAPAVNAGEDFTYTLRVDDAVLRGQAKDDGLPQGKLTSEWALLSGPTGGEATFANSKALFTSLAVTEPGTYVFKLTVSDSELEHSDTVTVEAAAAPPLAELLVHYTFDETEGTAVSDATGGGYDANVLGSAVWTPGKINHALDLSGQDGYVKMPEGLLSRADEVTISAWVKADTIGTYSRIFDFGTGTGTYMFLSPKAGSITRFAITTGGNAAGREQVIDAPALPAGEWKHVAVTLTGAQGVMYIDGVEAGRNDHMTLRPSDLGKTKNNYIGKSQFADPYFDGLVDDFRIYSRALSAAEIAALIAPAGNIVSVEDAILTTPAQEAPKLPATVKATLEDGSVSEVPVQWEPVDPSLYDKEGSLFTVNGTVVGTETKVRAHVTVTKRVIAPFPELALRYTFDEGQGITVQDVSGSGRDGTLHGSPDWSGQGHKNQALTFSGTSGNFVHAGNDPELQPGSLTLSYWIKRTGAMNDKENVLLWFKPEGSFAGNGFFVTYNGNSSIVFVDGANGFYVKQSPEEFLPLNEWAHIVFTFDAATKSGVIYRNGVAQQVDLEGSPQSITATNDAKKIGVSGYGDGAQLNAGLDDFRIYNGVMNASQVKALYDDKDIQSVGRIGVTTAAGVSPVLPEMIPVVYENGSEGTAAVSWEQVLPETYAQPGEFTVGGRVEGTALPAVAEVTVTEAAERNIVALQKVHISTPAGVAPSLPTVVQATYSDNTSGETPVVWQKIDPGQYAAPGTFTVTGAAEGTALPALAEVSVLEAEAPVIVSLEAVEVTTTVGIAPALPSVVTAVYSDKSTFAVPVVWQSIAPQQYANTGSFTVNGTVEGTGVAAKATVTVTGAASTPTPAPTPAPNPTPAPTLVPTPSASAGTVGMKTQTVGEDIFTKNQGASNVEVTLNDGKTEALLPVNAGVLLGTRSLIVKDGEASLVIPASVLVELSARLPENEWKGAALVVTLTPVTSGIIPSGSGSGIYRQEGAAYEFGLLLREGDGAELVLSAFPQPVRAELPYSAAISNDELLGVYVKEKPSSLWGYAGGSIDSTRNKAVIMLNHFSTYAVFSYDKTFTDVASTHWVYTALKSLSAKHVVTGVTDNLFSPGGTATRAEFTAMLARMLNLKSDGAELPFSDINPGNWYAESVAAAYQAGLVQGVTATAFSPDAGITREQMAVLLVKAYEYKLGRATASGEPLRMVDAVQVSGWAKAQVAQALVSGIMQGAPNGRFDPQGSASRAQTVQALANLLSAMGTKGAM</sequence>
<dbReference type="PANTHER" id="PTHR47635:SF2">
    <property type="entry name" value="LAMG-LIKE JELLYROLL FOLD DOMAIN-CONTAINING PROTEIN"/>
    <property type="match status" value="1"/>
</dbReference>
<dbReference type="InterPro" id="IPR001119">
    <property type="entry name" value="SLH_dom"/>
</dbReference>
<evidence type="ECO:0000256" key="3">
    <source>
        <dbReference type="SAM" id="MobiDB-lite"/>
    </source>
</evidence>
<dbReference type="Pfam" id="PF22352">
    <property type="entry name" value="K319L-like_PKD"/>
    <property type="match status" value="1"/>
</dbReference>
<evidence type="ECO:0000256" key="2">
    <source>
        <dbReference type="ARBA" id="ARBA00023157"/>
    </source>
</evidence>
<dbReference type="InterPro" id="IPR013783">
    <property type="entry name" value="Ig-like_fold"/>
</dbReference>
<comment type="caution">
    <text evidence="5">The sequence shown here is derived from an EMBL/GenBank/DDBJ whole genome shotgun (WGS) entry which is preliminary data.</text>
</comment>
<dbReference type="InterPro" id="IPR011081">
    <property type="entry name" value="Big_4"/>
</dbReference>
<dbReference type="InterPro" id="IPR043750">
    <property type="entry name" value="DUF5695"/>
</dbReference>
<evidence type="ECO:0000259" key="4">
    <source>
        <dbReference type="PROSITE" id="PS51272"/>
    </source>
</evidence>
<dbReference type="Proteomes" id="UP000187412">
    <property type="component" value="Unassembled WGS sequence"/>
</dbReference>
<dbReference type="InterPro" id="IPR006558">
    <property type="entry name" value="LamG-like"/>
</dbReference>
<name>A0ABX3H0Z4_PAEBO</name>
<feature type="domain" description="SLH" evidence="4">
    <location>
        <begin position="1981"/>
        <end position="2040"/>
    </location>
</feature>
<feature type="domain" description="SLH" evidence="4">
    <location>
        <begin position="2107"/>
        <end position="2169"/>
    </location>
</feature>
<dbReference type="Pfam" id="PF13385">
    <property type="entry name" value="Laminin_G_3"/>
    <property type="match status" value="2"/>
</dbReference>
<dbReference type="SUPFAM" id="SSF49899">
    <property type="entry name" value="Concanavalin A-like lectins/glucanases"/>
    <property type="match status" value="2"/>
</dbReference>
<dbReference type="InterPro" id="IPR013320">
    <property type="entry name" value="ConA-like_dom_sf"/>
</dbReference>
<protein>
    <recommendedName>
        <fullName evidence="4">SLH domain-containing protein</fullName>
    </recommendedName>
</protein>
<dbReference type="PANTHER" id="PTHR47635">
    <property type="entry name" value="CUB DOMAIN-CONTAINING PROTEIN"/>
    <property type="match status" value="1"/>
</dbReference>
<dbReference type="EMBL" id="MPTB01000037">
    <property type="protein sequence ID" value="OMD43150.1"/>
    <property type="molecule type" value="Genomic_DNA"/>
</dbReference>
<feature type="region of interest" description="Disordered" evidence="3">
    <location>
        <begin position="1331"/>
        <end position="1355"/>
    </location>
</feature>
<evidence type="ECO:0000313" key="5">
    <source>
        <dbReference type="EMBL" id="OMD43150.1"/>
    </source>
</evidence>
<keyword evidence="6" id="KW-1185">Reference proteome</keyword>
<accession>A0ABX3H0Z4</accession>
<dbReference type="Pfam" id="PF07532">
    <property type="entry name" value="Big_4"/>
    <property type="match status" value="4"/>
</dbReference>
<keyword evidence="1" id="KW-0732">Signal</keyword>
<dbReference type="SMART" id="SM00560">
    <property type="entry name" value="LamGL"/>
    <property type="match status" value="1"/>
</dbReference>
<dbReference type="Pfam" id="PF18951">
    <property type="entry name" value="DUF5695"/>
    <property type="match status" value="1"/>
</dbReference>
<dbReference type="Gene3D" id="2.60.120.200">
    <property type="match status" value="2"/>
</dbReference>
<dbReference type="Pfam" id="PF00395">
    <property type="entry name" value="SLH"/>
    <property type="match status" value="3"/>
</dbReference>
<feature type="domain" description="SLH" evidence="4">
    <location>
        <begin position="2041"/>
        <end position="2104"/>
    </location>
</feature>
<dbReference type="Gene3D" id="2.60.40.10">
    <property type="entry name" value="Immunoglobulins"/>
    <property type="match status" value="1"/>
</dbReference>
<dbReference type="PROSITE" id="PS51272">
    <property type="entry name" value="SLH"/>
    <property type="match status" value="3"/>
</dbReference>
<gene>
    <name evidence="5" type="ORF">BSK56_24590</name>
</gene>
<keyword evidence="2" id="KW-1015">Disulfide bond</keyword>
<proteinExistence type="predicted"/>
<evidence type="ECO:0000256" key="1">
    <source>
        <dbReference type="ARBA" id="ARBA00022729"/>
    </source>
</evidence>
<evidence type="ECO:0000313" key="6">
    <source>
        <dbReference type="Proteomes" id="UP000187412"/>
    </source>
</evidence>